<dbReference type="OrthoDB" id="274828at2759"/>
<evidence type="ECO:0000256" key="8">
    <source>
        <dbReference type="SAM" id="MobiDB-lite"/>
    </source>
</evidence>
<protein>
    <recommendedName>
        <fullName evidence="7">Small ribosomal subunit protein mS29</fullName>
    </recommendedName>
</protein>
<dbReference type="GO" id="GO:0005763">
    <property type="term" value="C:mitochondrial small ribosomal subunit"/>
    <property type="evidence" value="ECO:0007669"/>
    <property type="project" value="TreeGrafter"/>
</dbReference>
<keyword evidence="3" id="KW-0809">Transit peptide</keyword>
<comment type="caution">
    <text evidence="9">The sequence shown here is derived from an EMBL/GenBank/DDBJ whole genome shotgun (WGS) entry which is preliminary data.</text>
</comment>
<evidence type="ECO:0000256" key="5">
    <source>
        <dbReference type="ARBA" id="ARBA00023128"/>
    </source>
</evidence>
<dbReference type="Pfam" id="PF10236">
    <property type="entry name" value="DAP3"/>
    <property type="match status" value="1"/>
</dbReference>
<evidence type="ECO:0000256" key="3">
    <source>
        <dbReference type="ARBA" id="ARBA00022946"/>
    </source>
</evidence>
<dbReference type="PANTHER" id="PTHR12810">
    <property type="entry name" value="MITOCHONDRIAL 28S RIBOSOMAL PROTEIN S29"/>
    <property type="match status" value="1"/>
</dbReference>
<reference evidence="9 10" key="1">
    <citation type="journal article" date="2020" name="J. Phycol.">
        <title>Comparative genome analysis reveals Cyanidiococcus gen. nov., a new extremophilic red algal genus sister to Cyanidioschyzon (Cyanidioschyzonaceae, Rhodophyta).</title>
        <authorList>
            <person name="Liu S.-L."/>
            <person name="Chiang Y.-R."/>
            <person name="Yoon H.S."/>
            <person name="Fu H.-Y."/>
        </authorList>
    </citation>
    <scope>NUCLEOTIDE SEQUENCE [LARGE SCALE GENOMIC DNA]</scope>
    <source>
        <strain evidence="9 10">THAL066</strain>
    </source>
</reference>
<dbReference type="GO" id="GO:0003735">
    <property type="term" value="F:structural constituent of ribosome"/>
    <property type="evidence" value="ECO:0007669"/>
    <property type="project" value="TreeGrafter"/>
</dbReference>
<dbReference type="InterPro" id="IPR019368">
    <property type="entry name" value="Ribosomal_mS29"/>
</dbReference>
<gene>
    <name evidence="9" type="ORF">F1559_003239</name>
</gene>
<dbReference type="AlphaFoldDB" id="A0A7J7IDE4"/>
<name>A0A7J7IDE4_9RHOD</name>
<comment type="similarity">
    <text evidence="2">Belongs to the mitochondrion-specific ribosomal protein mS29 family.</text>
</comment>
<accession>A0A7J7IDE4</accession>
<dbReference type="EMBL" id="VWRR01000016">
    <property type="protein sequence ID" value="KAF6001123.1"/>
    <property type="molecule type" value="Genomic_DNA"/>
</dbReference>
<evidence type="ECO:0000313" key="9">
    <source>
        <dbReference type="EMBL" id="KAF6001123.1"/>
    </source>
</evidence>
<evidence type="ECO:0000256" key="2">
    <source>
        <dbReference type="ARBA" id="ARBA00009863"/>
    </source>
</evidence>
<keyword evidence="6" id="KW-0687">Ribonucleoprotein</keyword>
<organism evidence="9 10">
    <name type="scientific">Cyanidiococcus yangmingshanensis</name>
    <dbReference type="NCBI Taxonomy" id="2690220"/>
    <lineage>
        <taxon>Eukaryota</taxon>
        <taxon>Rhodophyta</taxon>
        <taxon>Bangiophyceae</taxon>
        <taxon>Cyanidiales</taxon>
        <taxon>Cyanidiaceae</taxon>
        <taxon>Cyanidiococcus</taxon>
    </lineage>
</organism>
<proteinExistence type="inferred from homology"/>
<evidence type="ECO:0000256" key="4">
    <source>
        <dbReference type="ARBA" id="ARBA00022980"/>
    </source>
</evidence>
<keyword evidence="5" id="KW-0496">Mitochondrion</keyword>
<comment type="subcellular location">
    <subcellularLocation>
        <location evidence="1">Mitochondrion</location>
    </subcellularLocation>
</comment>
<keyword evidence="10" id="KW-1185">Reference proteome</keyword>
<dbReference type="Proteomes" id="UP000530660">
    <property type="component" value="Unassembled WGS sequence"/>
</dbReference>
<dbReference type="PANTHER" id="PTHR12810:SF0">
    <property type="entry name" value="SMALL RIBOSOMAL SUBUNIT PROTEIN MS29"/>
    <property type="match status" value="1"/>
</dbReference>
<evidence type="ECO:0000256" key="7">
    <source>
        <dbReference type="ARBA" id="ARBA00035140"/>
    </source>
</evidence>
<keyword evidence="4" id="KW-0689">Ribosomal protein</keyword>
<evidence type="ECO:0000313" key="10">
    <source>
        <dbReference type="Proteomes" id="UP000530660"/>
    </source>
</evidence>
<evidence type="ECO:0000256" key="6">
    <source>
        <dbReference type="ARBA" id="ARBA00023274"/>
    </source>
</evidence>
<sequence>MPRPQSRGGRANGGTGSALEMIAQLQGVYQGLYATFEVLGNGAQGGAMMLLRRLYHTPAVVNEFRVLSHRQIPEPWPKAVQTRWTEVHRGAASGPPSADSRTTLTLLWRSVDAALEQLIQERSDLNWQGVRSVLLRGLPGSGKSTSLFHCVERAREHNWLVFYLPKLYHWLHERQTCDFALTPRSKGARGAGAVREPLFFDQARVVLDSLQACRQAHASALESLECASTEQLQRDSDLDDEPGGSDASKGVNVSRDQHPNLLGLIDASLQAGRRLQGDLAEVNLEHFSRNFRLFLRQLQCVREVPVLIAIDDWNLLNALTSIRHPQKRGRFLHASALRSLRPLNAWNLFTRLSARMQRGVVVCAETSARGRVDVRPTRIVGSVMHQPTAAMQRDPDGRDALRWVTKELPTHLQPTQLRIPLFSRDEMRLLLRDLQERQVLHTIDEHSMWRLEALASGNAARLLRICQAV</sequence>
<evidence type="ECO:0000256" key="1">
    <source>
        <dbReference type="ARBA" id="ARBA00004173"/>
    </source>
</evidence>
<feature type="region of interest" description="Disordered" evidence="8">
    <location>
        <begin position="232"/>
        <end position="255"/>
    </location>
</feature>